<comment type="caution">
    <text evidence="11">The sequence shown here is derived from an EMBL/GenBank/DDBJ whole genome shotgun (WGS) entry which is preliminary data.</text>
</comment>
<evidence type="ECO:0000256" key="9">
    <source>
        <dbReference type="SAM" id="Coils"/>
    </source>
</evidence>
<evidence type="ECO:0000256" key="1">
    <source>
        <dbReference type="ARBA" id="ARBA00004173"/>
    </source>
</evidence>
<evidence type="ECO:0000256" key="2">
    <source>
        <dbReference type="ARBA" id="ARBA00010741"/>
    </source>
</evidence>
<keyword evidence="4" id="KW-0805">Transcription regulation</keyword>
<comment type="similarity">
    <text evidence="2">Belongs to the mitochondrion-specific ribosomal protein mL67 family.</text>
</comment>
<evidence type="ECO:0000256" key="5">
    <source>
        <dbReference type="ARBA" id="ARBA00023128"/>
    </source>
</evidence>
<keyword evidence="9" id="KW-0175">Coiled coil</keyword>
<feature type="compositionally biased region" description="Basic and acidic residues" evidence="10">
    <location>
        <begin position="264"/>
        <end position="277"/>
    </location>
</feature>
<dbReference type="PANTHER" id="PTHR28184:SF1">
    <property type="entry name" value="LARGE RIBOSOMAL SUBUNIT PROTEIN ML67"/>
    <property type="match status" value="1"/>
</dbReference>
<evidence type="ECO:0000313" key="11">
    <source>
        <dbReference type="EMBL" id="CAF9931200.1"/>
    </source>
</evidence>
<dbReference type="GO" id="GO:0003697">
    <property type="term" value="F:single-stranded DNA binding"/>
    <property type="evidence" value="ECO:0007669"/>
    <property type="project" value="InterPro"/>
</dbReference>
<accession>A0A8H3FW86</accession>
<organism evidence="11 12">
    <name type="scientific">Gomphillus americanus</name>
    <dbReference type="NCBI Taxonomy" id="1940652"/>
    <lineage>
        <taxon>Eukaryota</taxon>
        <taxon>Fungi</taxon>
        <taxon>Dikarya</taxon>
        <taxon>Ascomycota</taxon>
        <taxon>Pezizomycotina</taxon>
        <taxon>Lecanoromycetes</taxon>
        <taxon>OSLEUM clade</taxon>
        <taxon>Ostropomycetidae</taxon>
        <taxon>Ostropales</taxon>
        <taxon>Graphidaceae</taxon>
        <taxon>Gomphilloideae</taxon>
        <taxon>Gomphillus</taxon>
    </lineage>
</organism>
<evidence type="ECO:0000256" key="10">
    <source>
        <dbReference type="SAM" id="MobiDB-lite"/>
    </source>
</evidence>
<keyword evidence="3" id="KW-0689">Ribosomal protein</keyword>
<keyword evidence="5" id="KW-0496">Mitochondrion</keyword>
<proteinExistence type="inferred from homology"/>
<evidence type="ECO:0000256" key="8">
    <source>
        <dbReference type="ARBA" id="ARBA00035185"/>
    </source>
</evidence>
<keyword evidence="12" id="KW-1185">Reference proteome</keyword>
<dbReference type="OrthoDB" id="5333655at2759"/>
<dbReference type="GO" id="GO:0005739">
    <property type="term" value="C:mitochondrion"/>
    <property type="evidence" value="ECO:0007669"/>
    <property type="project" value="UniProtKB-SubCell"/>
</dbReference>
<feature type="region of interest" description="Disordered" evidence="10">
    <location>
        <begin position="264"/>
        <end position="286"/>
    </location>
</feature>
<evidence type="ECO:0000256" key="7">
    <source>
        <dbReference type="ARBA" id="ARBA00023274"/>
    </source>
</evidence>
<protein>
    <recommendedName>
        <fullName evidence="8">Large ribosomal subunit protein mL67</fullName>
    </recommendedName>
</protein>
<dbReference type="GO" id="GO:0005840">
    <property type="term" value="C:ribosome"/>
    <property type="evidence" value="ECO:0007669"/>
    <property type="project" value="UniProtKB-KW"/>
</dbReference>
<dbReference type="EMBL" id="CAJPDQ010000038">
    <property type="protein sequence ID" value="CAF9931200.1"/>
    <property type="molecule type" value="Genomic_DNA"/>
</dbReference>
<dbReference type="AlphaFoldDB" id="A0A8H3FW86"/>
<dbReference type="GO" id="GO:1990904">
    <property type="term" value="C:ribonucleoprotein complex"/>
    <property type="evidence" value="ECO:0007669"/>
    <property type="project" value="UniProtKB-KW"/>
</dbReference>
<sequence>MSTAALEVSRTKALNMSQLFSAENGSQIFVYTHLRTRQTIYSLAKVMRKDALKQLAFVGKKSVPATIRRDMWTPLCVLNFPNPYQGLHAFARLREFRERHETEWPIEDFTVTKGPNFGSLLGRKERTFKLMDQKANSIADMAAVLAIQARPPESWLVKKMERLVDTKEWYLPQEGETRDKKVIQPSWPRAKRGRNSRIGHRVFEFQGKIDGTSIWWADPSDAEYAETWPVEVVHHNLDIVRGHPRWPPTSQNVPEAMDDDVPQSKELAKQRSDRFDQDTVTELSGSKSKVQSEIERIRLLKEKIKDAKRRMVTVERSYQRLPRLGLESNTEQAQDNNLV</sequence>
<dbReference type="Pfam" id="PF12829">
    <property type="entry name" value="Mhr1"/>
    <property type="match status" value="1"/>
</dbReference>
<evidence type="ECO:0000256" key="3">
    <source>
        <dbReference type="ARBA" id="ARBA00022980"/>
    </source>
</evidence>
<dbReference type="PANTHER" id="PTHR28184">
    <property type="entry name" value="MITOCHONDRIAL HOMOLOGOUS RECOMBINATION PROTEIN 1"/>
    <property type="match status" value="1"/>
</dbReference>
<evidence type="ECO:0000256" key="4">
    <source>
        <dbReference type="ARBA" id="ARBA00023015"/>
    </source>
</evidence>
<keyword evidence="6" id="KW-0804">Transcription</keyword>
<name>A0A8H3FW86_9LECA</name>
<feature type="coiled-coil region" evidence="9">
    <location>
        <begin position="290"/>
        <end position="317"/>
    </location>
</feature>
<comment type="subcellular location">
    <subcellularLocation>
        <location evidence="1">Mitochondrion</location>
    </subcellularLocation>
</comment>
<dbReference type="Proteomes" id="UP000664169">
    <property type="component" value="Unassembled WGS sequence"/>
</dbReference>
<keyword evidence="7" id="KW-0687">Ribonucleoprotein</keyword>
<dbReference type="InterPro" id="IPR024629">
    <property type="entry name" value="Ribosomal_mL67"/>
</dbReference>
<evidence type="ECO:0000313" key="12">
    <source>
        <dbReference type="Proteomes" id="UP000664169"/>
    </source>
</evidence>
<evidence type="ECO:0000256" key="6">
    <source>
        <dbReference type="ARBA" id="ARBA00023163"/>
    </source>
</evidence>
<gene>
    <name evidence="11" type="ORF">GOMPHAMPRED_005844</name>
</gene>
<dbReference type="GO" id="GO:0003735">
    <property type="term" value="F:structural constituent of ribosome"/>
    <property type="evidence" value="ECO:0007669"/>
    <property type="project" value="TreeGrafter"/>
</dbReference>
<reference evidence="11" key="1">
    <citation type="submission" date="2021-03" db="EMBL/GenBank/DDBJ databases">
        <authorList>
            <person name="Tagirdzhanova G."/>
        </authorList>
    </citation>
    <scope>NUCLEOTIDE SEQUENCE</scope>
</reference>
<dbReference type="GO" id="GO:0000150">
    <property type="term" value="F:DNA strand exchange activity"/>
    <property type="evidence" value="ECO:0007669"/>
    <property type="project" value="InterPro"/>
</dbReference>